<dbReference type="InterPro" id="IPR029058">
    <property type="entry name" value="AB_hydrolase_fold"/>
</dbReference>
<evidence type="ECO:0000259" key="2">
    <source>
        <dbReference type="Pfam" id="PF00561"/>
    </source>
</evidence>
<dbReference type="PANTHER" id="PTHR43798:SF33">
    <property type="entry name" value="HYDROLASE, PUTATIVE (AFU_ORTHOLOGUE AFUA_2G14860)-RELATED"/>
    <property type="match status" value="1"/>
</dbReference>
<evidence type="ECO:0000256" key="1">
    <source>
        <dbReference type="SAM" id="SignalP"/>
    </source>
</evidence>
<accession>A0A0A3XM84</accession>
<dbReference type="PRINTS" id="PR00412">
    <property type="entry name" value="EPOXHYDRLASE"/>
</dbReference>
<dbReference type="SUPFAM" id="SSF53474">
    <property type="entry name" value="alpha/beta-Hydrolases"/>
    <property type="match status" value="1"/>
</dbReference>
<dbReference type="STRING" id="375.BKD09_RS17625"/>
<dbReference type="PROSITE" id="PS51318">
    <property type="entry name" value="TAT"/>
    <property type="match status" value="1"/>
</dbReference>
<dbReference type="GO" id="GO:0047372">
    <property type="term" value="F:monoacylglycerol lipase activity"/>
    <property type="evidence" value="ECO:0007669"/>
    <property type="project" value="TreeGrafter"/>
</dbReference>
<dbReference type="Proteomes" id="UP000030377">
    <property type="component" value="Unassembled WGS sequence"/>
</dbReference>
<dbReference type="InterPro" id="IPR006311">
    <property type="entry name" value="TAT_signal"/>
</dbReference>
<name>A0A0A3XM84_BRAJP</name>
<gene>
    <name evidence="3" type="ORF">MA20_34075</name>
</gene>
<dbReference type="Gene3D" id="3.40.50.1820">
    <property type="entry name" value="alpha/beta hydrolase"/>
    <property type="match status" value="1"/>
</dbReference>
<feature type="chain" id="PRO_5002004503" evidence="1">
    <location>
        <begin position="34"/>
        <end position="347"/>
    </location>
</feature>
<dbReference type="EMBL" id="JRPN01000025">
    <property type="protein sequence ID" value="KGT75480.1"/>
    <property type="molecule type" value="Genomic_DNA"/>
</dbReference>
<dbReference type="PANTHER" id="PTHR43798">
    <property type="entry name" value="MONOACYLGLYCEROL LIPASE"/>
    <property type="match status" value="1"/>
</dbReference>
<dbReference type="InterPro" id="IPR050266">
    <property type="entry name" value="AB_hydrolase_sf"/>
</dbReference>
<dbReference type="InterPro" id="IPR000639">
    <property type="entry name" value="Epox_hydrolase-like"/>
</dbReference>
<dbReference type="RefSeq" id="WP_028156781.1">
    <property type="nucleotide sequence ID" value="NZ_CP126005.1"/>
</dbReference>
<organism evidence="3 4">
    <name type="scientific">Bradyrhizobium japonicum</name>
    <dbReference type="NCBI Taxonomy" id="375"/>
    <lineage>
        <taxon>Bacteria</taxon>
        <taxon>Pseudomonadati</taxon>
        <taxon>Pseudomonadota</taxon>
        <taxon>Alphaproteobacteria</taxon>
        <taxon>Hyphomicrobiales</taxon>
        <taxon>Nitrobacteraceae</taxon>
        <taxon>Bradyrhizobium</taxon>
    </lineage>
</organism>
<dbReference type="InterPro" id="IPR000073">
    <property type="entry name" value="AB_hydrolase_1"/>
</dbReference>
<feature type="domain" description="AB hydrolase-1" evidence="2">
    <location>
        <begin position="74"/>
        <end position="204"/>
    </location>
</feature>
<reference evidence="3 4" key="1">
    <citation type="submission" date="2014-09" db="EMBL/GenBank/DDBJ databases">
        <title>Draft genome of Bradyrhizobium japonicum Is-34.</title>
        <authorList>
            <person name="Tsurumaru H."/>
            <person name="Yamakawa T."/>
            <person name="Hashimoto S."/>
            <person name="Okizaki K."/>
            <person name="Kanesaki Y."/>
            <person name="Yoshikawa H."/>
            <person name="Yajima S."/>
        </authorList>
    </citation>
    <scope>NUCLEOTIDE SEQUENCE [LARGE SCALE GENOMIC DNA]</scope>
    <source>
        <strain evidence="3 4">Is-34</strain>
    </source>
</reference>
<feature type="signal peptide" evidence="1">
    <location>
        <begin position="1"/>
        <end position="33"/>
    </location>
</feature>
<protein>
    <submittedName>
        <fullName evidence="3">Alpha/beta hydrolase</fullName>
    </submittedName>
</protein>
<dbReference type="GO" id="GO:0046464">
    <property type="term" value="P:acylglycerol catabolic process"/>
    <property type="evidence" value="ECO:0007669"/>
    <property type="project" value="TreeGrafter"/>
</dbReference>
<evidence type="ECO:0000313" key="3">
    <source>
        <dbReference type="EMBL" id="KGT75480.1"/>
    </source>
</evidence>
<dbReference type="AlphaFoldDB" id="A0A0A3XM84"/>
<dbReference type="GO" id="GO:0016020">
    <property type="term" value="C:membrane"/>
    <property type="evidence" value="ECO:0007669"/>
    <property type="project" value="TreeGrafter"/>
</dbReference>
<evidence type="ECO:0000313" key="4">
    <source>
        <dbReference type="Proteomes" id="UP000030377"/>
    </source>
</evidence>
<keyword evidence="1" id="KW-0732">Signal</keyword>
<dbReference type="Pfam" id="PF00561">
    <property type="entry name" value="Abhydrolase_1"/>
    <property type="match status" value="1"/>
</dbReference>
<proteinExistence type="predicted"/>
<keyword evidence="3" id="KW-0378">Hydrolase</keyword>
<sequence length="347" mass="37533">MTDNISHERRRFVGRAAMALAATQLALSTTATAKPAKSAAIVKPGANTAFASLKQIDAGLLNVGYAEAGPADGPPVILLHGWPYDIYAFVDVAPLLAAAGHRVIVPYLRGYGSTRFLSDSTMRNGQPAAIAADIVALMDALGIDKATIAGFDWGARTANIIAALRPERVKAMVSVSGYLIGSQQAGKMPLPPKAELQWWYQFYFATERGREGYDKYRHDFSKLIWQLASPQWHFDDATFDRSAKAFDNPDHVAIVIHNYRWRLGLAEGEAKYADDEAKLAQAPVIAVPTITMEGDANGAPHPEPSAYAKKFSGRYSHRTIKGGIGHNLPQEAPKAFADAVLDVMAEA</sequence>
<comment type="caution">
    <text evidence="3">The sequence shown here is derived from an EMBL/GenBank/DDBJ whole genome shotgun (WGS) entry which is preliminary data.</text>
</comment>